<dbReference type="Pfam" id="PF02901">
    <property type="entry name" value="PFL-like"/>
    <property type="match status" value="1"/>
</dbReference>
<feature type="domain" description="PFL" evidence="5">
    <location>
        <begin position="78"/>
        <end position="743"/>
    </location>
</feature>
<evidence type="ECO:0008006" key="8">
    <source>
        <dbReference type="Google" id="ProtNLM"/>
    </source>
</evidence>
<dbReference type="EMBL" id="CP016757">
    <property type="protein sequence ID" value="ANZ43725.1"/>
    <property type="molecule type" value="Genomic_DNA"/>
</dbReference>
<dbReference type="KEGG" id="cpor:BED41_00555"/>
<dbReference type="PROSITE" id="PS00850">
    <property type="entry name" value="GLY_RADICAL_1"/>
    <property type="match status" value="1"/>
</dbReference>
<dbReference type="AlphaFoldDB" id="A0A1B2I172"/>
<dbReference type="PROSITE" id="PS51149">
    <property type="entry name" value="GLY_RADICAL_2"/>
    <property type="match status" value="1"/>
</dbReference>
<dbReference type="InterPro" id="IPR051215">
    <property type="entry name" value="GRE"/>
</dbReference>
<evidence type="ECO:0000259" key="4">
    <source>
        <dbReference type="PROSITE" id="PS51149"/>
    </source>
</evidence>
<reference evidence="6" key="1">
    <citation type="submission" date="2016-08" db="EMBL/GenBank/DDBJ databases">
        <title>Complete genome of Cloacibacillus porcorum.</title>
        <authorList>
            <person name="Looft T."/>
            <person name="Bayles D.O."/>
            <person name="Alt D.P."/>
        </authorList>
    </citation>
    <scope>NUCLEOTIDE SEQUENCE [LARGE SCALE GENOMIC DNA]</scope>
    <source>
        <strain evidence="6">CL-84</strain>
    </source>
</reference>
<evidence type="ECO:0000256" key="3">
    <source>
        <dbReference type="PROSITE-ProRule" id="PRU00493"/>
    </source>
</evidence>
<dbReference type="InterPro" id="IPR001150">
    <property type="entry name" value="Gly_radical"/>
</dbReference>
<dbReference type="PANTHER" id="PTHR43641">
    <property type="entry name" value="FORMATE ACETYLTRANSFERASE 3-RELATED"/>
    <property type="match status" value="1"/>
</dbReference>
<name>A0A1B2I172_9BACT</name>
<proteinExistence type="predicted"/>
<gene>
    <name evidence="6" type="ORF">BED41_00555</name>
</gene>
<organism evidence="6 7">
    <name type="scientific">Cloacibacillus porcorum</name>
    <dbReference type="NCBI Taxonomy" id="1197717"/>
    <lineage>
        <taxon>Bacteria</taxon>
        <taxon>Thermotogati</taxon>
        <taxon>Synergistota</taxon>
        <taxon>Synergistia</taxon>
        <taxon>Synergistales</taxon>
        <taxon>Synergistaceae</taxon>
        <taxon>Cloacibacillus</taxon>
    </lineage>
</organism>
<evidence type="ECO:0000313" key="7">
    <source>
        <dbReference type="Proteomes" id="UP000093044"/>
    </source>
</evidence>
<feature type="domain" description="Glycine radical" evidence="4">
    <location>
        <begin position="750"/>
        <end position="904"/>
    </location>
</feature>
<dbReference type="STRING" id="1197717.BED41_00555"/>
<dbReference type="Gene3D" id="3.20.70.20">
    <property type="match status" value="1"/>
</dbReference>
<protein>
    <recommendedName>
        <fullName evidence="8">Pyruvate formate-lyase</fullName>
    </recommendedName>
</protein>
<evidence type="ECO:0000259" key="5">
    <source>
        <dbReference type="PROSITE" id="PS51554"/>
    </source>
</evidence>
<keyword evidence="1 3" id="KW-0556">Organic radical</keyword>
<dbReference type="Proteomes" id="UP000093044">
    <property type="component" value="Chromosome"/>
</dbReference>
<dbReference type="GO" id="GO:0016829">
    <property type="term" value="F:lyase activity"/>
    <property type="evidence" value="ECO:0007669"/>
    <property type="project" value="UniProtKB-KW"/>
</dbReference>
<evidence type="ECO:0000256" key="2">
    <source>
        <dbReference type="ARBA" id="ARBA00023239"/>
    </source>
</evidence>
<keyword evidence="7" id="KW-1185">Reference proteome</keyword>
<accession>A0A1B2I172</accession>
<dbReference type="SUPFAM" id="SSF51998">
    <property type="entry name" value="PFL-like glycyl radical enzymes"/>
    <property type="match status" value="2"/>
</dbReference>
<keyword evidence="2" id="KW-0456">Lyase</keyword>
<feature type="modified residue" description="Glycine radical" evidence="3">
    <location>
        <position position="880"/>
    </location>
</feature>
<evidence type="ECO:0000313" key="6">
    <source>
        <dbReference type="EMBL" id="ANZ43725.1"/>
    </source>
</evidence>
<dbReference type="Pfam" id="PF01228">
    <property type="entry name" value="Gly_radical"/>
    <property type="match status" value="1"/>
</dbReference>
<dbReference type="InterPro" id="IPR004184">
    <property type="entry name" value="PFL_dom"/>
</dbReference>
<dbReference type="InterPro" id="IPR019777">
    <property type="entry name" value="Form_AcTrfase_GR_CS"/>
</dbReference>
<dbReference type="GO" id="GO:0005829">
    <property type="term" value="C:cytosol"/>
    <property type="evidence" value="ECO:0007669"/>
    <property type="project" value="TreeGrafter"/>
</dbReference>
<dbReference type="PANTHER" id="PTHR43641:SF2">
    <property type="entry name" value="DEHYDRATASE YBIW-RELATED"/>
    <property type="match status" value="1"/>
</dbReference>
<sequence>MKDDTPDGGGQIKAVVPCAERAADAGYSLISQRVSPSYKKQAGKRGIEMSQTVTQKKTGGALGLDIRSGKVAKTGSTKRIQELNGLLHATRPSIDIQRARAFTKVYRETEGEPELLRRYKASAEMYRSFKPVIYDHERLAGWAAGKIRGAQICLDTHAHWIGDDLDALETRMYDPFVVPDEYKKELKEVHIPYWKDKTITALLIKQLPIDPDLVIGGVVGEVDIANYLNNCGSHFIADFPTLMEKGVRYYYETAQEQLNKLDLNVPESLDKRLFYIGISEVCLAIKQFAENYAAAASEKARRETDPVRKQELLDMEKVMRQVPWNPPRSFYEAIEMAWLVVMFQFMEGAGPSATHGRFDQYMYPFYRQGIADGTLTPELAMEFIEELYIKCTSNPWFVSTPRSHIVGGYYRYAHVDVGGLDKHGHDATNELSYLCLRAMRYVKTNAPTVSILLHQKTPDSLLYEACALAAEGMGHPSFFNCETLYDMLEGRAAGLHGKSPYTRRQILEYGGPIGCVEVGLAGHQFGHTEAGNVNIPECCNLVLFNGEKNGRLISIRTGDPTQLKTFEEFLAAVKAQIAHTIDICHIGLTVGEKIIAERFALPTFTMFCRDAVLRGKDVTQGGAYCNIGPSVQIMGLGTLIDSLAAIKKVVYEDKEATIADIRAAIEADFAGYEELRAKLRKAPKYGNNDDYADSIGIDLWEFCADEVRSHKTYLGHYADPGIKTVQANVGYGESTRATPDGRLAGSPFSDTMSASQQADIHGPVAAAMSYGKFDFSLFTNGTLLNMWVNRGELIEEDLERDDRAESLPPFGMPAVNTPEGTYVEPVYKPAGMRNLANLVRTMLNDMGIYHVQFNTVNKKTLLEAQKNPEKYPTLIVRVAGYSAYWTDLGVKTQNDIINRTEHNF</sequence>
<dbReference type="PROSITE" id="PS51554">
    <property type="entry name" value="PFL"/>
    <property type="match status" value="1"/>
</dbReference>
<evidence type="ECO:0000256" key="1">
    <source>
        <dbReference type="ARBA" id="ARBA00022818"/>
    </source>
</evidence>